<gene>
    <name evidence="1" type="ORF">AXF15_12395</name>
</gene>
<dbReference type="SUPFAM" id="SSF143100">
    <property type="entry name" value="TTHA1013/TTHA0281-like"/>
    <property type="match status" value="1"/>
</dbReference>
<accession>A0A0X8JRZ0</accession>
<dbReference type="Proteomes" id="UP000063964">
    <property type="component" value="Chromosome"/>
</dbReference>
<dbReference type="SUPFAM" id="SSF47598">
    <property type="entry name" value="Ribbon-helix-helix"/>
    <property type="match status" value="1"/>
</dbReference>
<dbReference type="RefSeq" id="WP_066608091.1">
    <property type="nucleotide sequence ID" value="NZ_CP014230.1"/>
</dbReference>
<dbReference type="STRING" id="888061.AXF15_12395"/>
<dbReference type="InterPro" id="IPR008651">
    <property type="entry name" value="Uncharacterised_HicB"/>
</dbReference>
<protein>
    <submittedName>
        <fullName evidence="1">Antitoxin HicB</fullName>
    </submittedName>
</protein>
<dbReference type="KEGG" id="doa:AXF15_12395"/>
<dbReference type="AlphaFoldDB" id="A0A0X8JRZ0"/>
<name>A0A0X8JRZ0_9BACT</name>
<dbReference type="InterPro" id="IPR035069">
    <property type="entry name" value="TTHA1013/TTHA0281-like"/>
</dbReference>
<organism evidence="1 2">
    <name type="scientific">Desulfomicrobium orale DSM 12838</name>
    <dbReference type="NCBI Taxonomy" id="888061"/>
    <lineage>
        <taxon>Bacteria</taxon>
        <taxon>Pseudomonadati</taxon>
        <taxon>Thermodesulfobacteriota</taxon>
        <taxon>Desulfovibrionia</taxon>
        <taxon>Desulfovibrionales</taxon>
        <taxon>Desulfomicrobiaceae</taxon>
        <taxon>Desulfomicrobium</taxon>
    </lineage>
</organism>
<dbReference type="EMBL" id="CP014230">
    <property type="protein sequence ID" value="AMD93820.1"/>
    <property type="molecule type" value="Genomic_DNA"/>
</dbReference>
<proteinExistence type="predicted"/>
<evidence type="ECO:0000313" key="2">
    <source>
        <dbReference type="Proteomes" id="UP000063964"/>
    </source>
</evidence>
<keyword evidence="2" id="KW-1185">Reference proteome</keyword>
<evidence type="ECO:0000313" key="1">
    <source>
        <dbReference type="EMBL" id="AMD93820.1"/>
    </source>
</evidence>
<reference evidence="2" key="1">
    <citation type="submission" date="2016-02" db="EMBL/GenBank/DDBJ databases">
        <authorList>
            <person name="Holder M.E."/>
            <person name="Ajami N.J."/>
            <person name="Petrosino J.F."/>
        </authorList>
    </citation>
    <scope>NUCLEOTIDE SEQUENCE [LARGE SCALE GENOMIC DNA]</scope>
    <source>
        <strain evidence="2">DSM 12838</strain>
    </source>
</reference>
<sequence length="110" mass="12484">MNCLNYRGYTGCFEYDSEADIFHGEVLDLNDVITFQGRSIDELKAALKDSVEDYLEFCTTEGKTPEKPYSGRFNLRIAPDLHRRAAAEAGKNRKSLNSWVADVIRDAVYP</sequence>
<dbReference type="GO" id="GO:0006355">
    <property type="term" value="P:regulation of DNA-templated transcription"/>
    <property type="evidence" value="ECO:0007669"/>
    <property type="project" value="InterPro"/>
</dbReference>
<dbReference type="Pfam" id="PF05534">
    <property type="entry name" value="HicB"/>
    <property type="match status" value="1"/>
</dbReference>
<dbReference type="InterPro" id="IPR010985">
    <property type="entry name" value="Ribbon_hlx_hlx"/>
</dbReference>
<dbReference type="OrthoDB" id="5297106at2"/>